<name>A0A951PBQ8_9CYAN</name>
<evidence type="ECO:0000313" key="2">
    <source>
        <dbReference type="Proteomes" id="UP000707356"/>
    </source>
</evidence>
<proteinExistence type="predicted"/>
<accession>A0A951PBQ8</accession>
<dbReference type="AlphaFoldDB" id="A0A951PBQ8"/>
<sequence>MQQQNPQKAGVARPPKLGARPLCLRLPDGQLERLHQIPGWRERVRELIEDMVTY</sequence>
<dbReference type="EMBL" id="JAHHHV010000067">
    <property type="protein sequence ID" value="MBW4466377.1"/>
    <property type="molecule type" value="Genomic_DNA"/>
</dbReference>
<protein>
    <submittedName>
        <fullName evidence="1">Uncharacterized protein</fullName>
    </submittedName>
</protein>
<evidence type="ECO:0000313" key="1">
    <source>
        <dbReference type="EMBL" id="MBW4466377.1"/>
    </source>
</evidence>
<dbReference type="Proteomes" id="UP000707356">
    <property type="component" value="Unassembled WGS sequence"/>
</dbReference>
<reference evidence="1" key="1">
    <citation type="submission" date="2021-05" db="EMBL/GenBank/DDBJ databases">
        <authorList>
            <person name="Pietrasiak N."/>
            <person name="Ward R."/>
            <person name="Stajich J.E."/>
            <person name="Kurbessoian T."/>
        </authorList>
    </citation>
    <scope>NUCLEOTIDE SEQUENCE</scope>
    <source>
        <strain evidence="1">GSE-TBD4-15B</strain>
    </source>
</reference>
<gene>
    <name evidence="1" type="ORF">KME07_13210</name>
</gene>
<comment type="caution">
    <text evidence="1">The sequence shown here is derived from an EMBL/GenBank/DDBJ whole genome shotgun (WGS) entry which is preliminary data.</text>
</comment>
<reference evidence="1" key="2">
    <citation type="journal article" date="2022" name="Microbiol. Resour. Announc.">
        <title>Metagenome Sequencing to Explore Phylogenomics of Terrestrial Cyanobacteria.</title>
        <authorList>
            <person name="Ward R.D."/>
            <person name="Stajich J.E."/>
            <person name="Johansen J.R."/>
            <person name="Huntemann M."/>
            <person name="Clum A."/>
            <person name="Foster B."/>
            <person name="Foster B."/>
            <person name="Roux S."/>
            <person name="Palaniappan K."/>
            <person name="Varghese N."/>
            <person name="Mukherjee S."/>
            <person name="Reddy T.B.K."/>
            <person name="Daum C."/>
            <person name="Copeland A."/>
            <person name="Chen I.A."/>
            <person name="Ivanova N.N."/>
            <person name="Kyrpides N.C."/>
            <person name="Shapiro N."/>
            <person name="Eloe-Fadrosh E.A."/>
            <person name="Pietrasiak N."/>
        </authorList>
    </citation>
    <scope>NUCLEOTIDE SEQUENCE</scope>
    <source>
        <strain evidence="1">GSE-TBD4-15B</strain>
    </source>
</reference>
<organism evidence="1 2">
    <name type="scientific">Pegethrix bostrychoides GSE-TBD4-15B</name>
    <dbReference type="NCBI Taxonomy" id="2839662"/>
    <lineage>
        <taxon>Bacteria</taxon>
        <taxon>Bacillati</taxon>
        <taxon>Cyanobacteriota</taxon>
        <taxon>Cyanophyceae</taxon>
        <taxon>Oculatellales</taxon>
        <taxon>Oculatellaceae</taxon>
        <taxon>Pegethrix</taxon>
    </lineage>
</organism>